<proteinExistence type="predicted"/>
<evidence type="ECO:0000313" key="1">
    <source>
        <dbReference type="EMBL" id="AAL80834.1"/>
    </source>
</evidence>
<dbReference type="HOGENOM" id="CLU_2581557_0_0_2"/>
<sequence length="80" mass="9303">MSFPAPPKRLCKNWFISLAEDFGETLLSHGFQLKLMQKSERPCDLISELYWLMRKAFEGRLEKIGITFLEFKALIHLGEG</sequence>
<dbReference type="STRING" id="186497.PF0710"/>
<dbReference type="KEGG" id="pfu:PF0710"/>
<dbReference type="PATRIC" id="fig|186497.12.peg.745"/>
<keyword evidence="2" id="KW-1185">Reference proteome</keyword>
<dbReference type="Proteomes" id="UP000001013">
    <property type="component" value="Chromosome"/>
</dbReference>
<accession>Q8U2W8</accession>
<organism evidence="1 2">
    <name type="scientific">Pyrococcus furiosus (strain ATCC 43587 / DSM 3638 / JCM 8422 / Vc1)</name>
    <dbReference type="NCBI Taxonomy" id="186497"/>
    <lineage>
        <taxon>Archaea</taxon>
        <taxon>Methanobacteriati</taxon>
        <taxon>Methanobacteriota</taxon>
        <taxon>Thermococci</taxon>
        <taxon>Thermococcales</taxon>
        <taxon>Thermococcaceae</taxon>
        <taxon>Pyrococcus</taxon>
    </lineage>
</organism>
<reference evidence="1 2" key="1">
    <citation type="journal article" date="1999" name="Genetics">
        <title>Divergence of the hyperthermophilic archaea Pyrococcus furiosus and P. horikoshii inferred from complete genomic sequences.</title>
        <authorList>
            <person name="Maeder D.L."/>
            <person name="Weiss R.B."/>
            <person name="Dunn D.M."/>
            <person name="Cherry J.L."/>
            <person name="Gonzalez J.M."/>
            <person name="DiRuggiero J."/>
            <person name="Robb F.T."/>
        </authorList>
    </citation>
    <scope>NUCLEOTIDE SEQUENCE [LARGE SCALE GENOMIC DNA]</scope>
    <source>
        <strain evidence="2">ATCC 43587 / DSM 3638 / JCM 8422 / Vc1</strain>
    </source>
</reference>
<evidence type="ECO:0000313" key="2">
    <source>
        <dbReference type="Proteomes" id="UP000001013"/>
    </source>
</evidence>
<gene>
    <name evidence="1" type="ordered locus">PF0710</name>
</gene>
<dbReference type="EMBL" id="AE009950">
    <property type="protein sequence ID" value="AAL80834.1"/>
    <property type="molecule type" value="Genomic_DNA"/>
</dbReference>
<protein>
    <submittedName>
        <fullName evidence="1">Uncharacterized protein</fullName>
    </submittedName>
</protein>
<dbReference type="AlphaFoldDB" id="Q8U2W8"/>
<name>Q8U2W8_PYRFU</name>
<dbReference type="PaxDb" id="186497-PF0710"/>